<organism evidence="2 3">
    <name type="scientific">Panicum virgatum</name>
    <name type="common">Blackwell switchgrass</name>
    <dbReference type="NCBI Taxonomy" id="38727"/>
    <lineage>
        <taxon>Eukaryota</taxon>
        <taxon>Viridiplantae</taxon>
        <taxon>Streptophyta</taxon>
        <taxon>Embryophyta</taxon>
        <taxon>Tracheophyta</taxon>
        <taxon>Spermatophyta</taxon>
        <taxon>Magnoliopsida</taxon>
        <taxon>Liliopsida</taxon>
        <taxon>Poales</taxon>
        <taxon>Poaceae</taxon>
        <taxon>PACMAD clade</taxon>
        <taxon>Panicoideae</taxon>
        <taxon>Panicodae</taxon>
        <taxon>Paniceae</taxon>
        <taxon>Panicinae</taxon>
        <taxon>Panicum</taxon>
        <taxon>Panicum sect. Hiantes</taxon>
    </lineage>
</organism>
<protein>
    <submittedName>
        <fullName evidence="2">Uncharacterized protein</fullName>
    </submittedName>
</protein>
<proteinExistence type="predicted"/>
<reference evidence="2 3" key="1">
    <citation type="submission" date="2020-05" db="EMBL/GenBank/DDBJ databases">
        <title>WGS assembly of Panicum virgatum.</title>
        <authorList>
            <person name="Lovell J.T."/>
            <person name="Jenkins J."/>
            <person name="Shu S."/>
            <person name="Juenger T.E."/>
            <person name="Schmutz J."/>
        </authorList>
    </citation>
    <scope>NUCLEOTIDE SEQUENCE [LARGE SCALE GENOMIC DNA]</scope>
    <source>
        <strain evidence="3">cv. AP13</strain>
    </source>
</reference>
<evidence type="ECO:0000256" key="1">
    <source>
        <dbReference type="SAM" id="MobiDB-lite"/>
    </source>
</evidence>
<comment type="caution">
    <text evidence="2">The sequence shown here is derived from an EMBL/GenBank/DDBJ whole genome shotgun (WGS) entry which is preliminary data.</text>
</comment>
<dbReference type="Proteomes" id="UP000823388">
    <property type="component" value="Chromosome 2K"/>
</dbReference>
<feature type="region of interest" description="Disordered" evidence="1">
    <location>
        <begin position="25"/>
        <end position="52"/>
    </location>
</feature>
<name>A0A8T0WR91_PANVG</name>
<keyword evidence="3" id="KW-1185">Reference proteome</keyword>
<sequence>MNWVPLEDCSKISCATYRQHFCGQPVMHPPGEKKTRRRRGTMIDPVKKSNGRQSLQIRPVGTVLLSKNDKEDFLRASQTDNVVTGDRDSIFTGPPSTDSILLLHLPATYSDPSVVIVMI</sequence>
<dbReference type="AlphaFoldDB" id="A0A8T0WR91"/>
<dbReference type="EMBL" id="CM029039">
    <property type="protein sequence ID" value="KAG2647644.1"/>
    <property type="molecule type" value="Genomic_DNA"/>
</dbReference>
<evidence type="ECO:0000313" key="2">
    <source>
        <dbReference type="EMBL" id="KAG2647644.1"/>
    </source>
</evidence>
<evidence type="ECO:0000313" key="3">
    <source>
        <dbReference type="Proteomes" id="UP000823388"/>
    </source>
</evidence>
<gene>
    <name evidence="2" type="ORF">PVAP13_2KG584200</name>
</gene>
<accession>A0A8T0WR91</accession>